<dbReference type="EMBL" id="CP046052">
    <property type="protein sequence ID" value="QGM47659.1"/>
    <property type="molecule type" value="Genomic_DNA"/>
</dbReference>
<dbReference type="PRINTS" id="PR00394">
    <property type="entry name" value="RHSPROTEIN"/>
</dbReference>
<dbReference type="PANTHER" id="PTHR32305:SF15">
    <property type="entry name" value="PROTEIN RHSA-RELATED"/>
    <property type="match status" value="1"/>
</dbReference>
<gene>
    <name evidence="2" type="ORF">H2LOC_019360</name>
</gene>
<evidence type="ECO:0008006" key="4">
    <source>
        <dbReference type="Google" id="ProtNLM"/>
    </source>
</evidence>
<proteinExistence type="predicted"/>
<reference evidence="2 3" key="1">
    <citation type="submission" date="2019-11" db="EMBL/GenBank/DDBJ databases">
        <title>The genome sequence of Methylocystis heyeri.</title>
        <authorList>
            <person name="Oshkin I.Y."/>
            <person name="Miroshnikov K."/>
            <person name="Dedysh S.N."/>
        </authorList>
    </citation>
    <scope>NUCLEOTIDE SEQUENCE [LARGE SCALE GENOMIC DNA]</scope>
    <source>
        <strain evidence="2 3">H2</strain>
    </source>
</reference>
<dbReference type="InterPro" id="IPR050708">
    <property type="entry name" value="T6SS_VgrG/RHS"/>
</dbReference>
<dbReference type="KEGG" id="mhey:H2LOC_019360"/>
<dbReference type="OrthoDB" id="6057489at2"/>
<dbReference type="Gene3D" id="2.180.10.10">
    <property type="entry name" value="RHS repeat-associated core"/>
    <property type="match status" value="1"/>
</dbReference>
<evidence type="ECO:0000256" key="1">
    <source>
        <dbReference type="SAM" id="MobiDB-lite"/>
    </source>
</evidence>
<dbReference type="InterPro" id="IPR022385">
    <property type="entry name" value="Rhs_assc_core"/>
</dbReference>
<dbReference type="AlphaFoldDB" id="A0A6B8KJF4"/>
<dbReference type="PANTHER" id="PTHR32305">
    <property type="match status" value="1"/>
</dbReference>
<name>A0A6B8KJF4_9HYPH</name>
<feature type="region of interest" description="Disordered" evidence="1">
    <location>
        <begin position="1"/>
        <end position="44"/>
    </location>
</feature>
<dbReference type="Proteomes" id="UP000309061">
    <property type="component" value="Chromosome"/>
</dbReference>
<protein>
    <recommendedName>
        <fullName evidence="4">RHS repeat-associated core domain-containing protein</fullName>
    </recommendedName>
</protein>
<dbReference type="RefSeq" id="WP_136494315.1">
    <property type="nucleotide sequence ID" value="NZ_CP046052.1"/>
</dbReference>
<evidence type="ECO:0000313" key="2">
    <source>
        <dbReference type="EMBL" id="QGM47659.1"/>
    </source>
</evidence>
<organism evidence="2 3">
    <name type="scientific">Methylocystis heyeri</name>
    <dbReference type="NCBI Taxonomy" id="391905"/>
    <lineage>
        <taxon>Bacteria</taxon>
        <taxon>Pseudomonadati</taxon>
        <taxon>Pseudomonadota</taxon>
        <taxon>Alphaproteobacteria</taxon>
        <taxon>Hyphomicrobiales</taxon>
        <taxon>Methylocystaceae</taxon>
        <taxon>Methylocystis</taxon>
    </lineage>
</organism>
<dbReference type="NCBIfam" id="TIGR03696">
    <property type="entry name" value="Rhs_assc_core"/>
    <property type="match status" value="1"/>
</dbReference>
<evidence type="ECO:0000313" key="3">
    <source>
        <dbReference type="Proteomes" id="UP000309061"/>
    </source>
</evidence>
<sequence length="149" mass="15799">MDRGGADPGRNRPVPRPDVSVPRRALGVSDAFGNGTPRNPTGAVGFNLRFPGQFADGETGLNYNYFRDYDPTTGGHIESDPISLAGGINTYAYVGGNPVSAIDPFGLESWDDYVSNSLSALRNAPRQFMDDPLRSIEAGLEGVAPISPA</sequence>
<keyword evidence="3" id="KW-1185">Reference proteome</keyword>
<accession>A0A6B8KJF4</accession>